<comment type="caution">
    <text evidence="9">The sequence shown here is derived from an EMBL/GenBank/DDBJ whole genome shotgun (WGS) entry which is preliminary data.</text>
</comment>
<dbReference type="InterPro" id="IPR008271">
    <property type="entry name" value="Ser/Thr_kinase_AS"/>
</dbReference>
<evidence type="ECO:0000256" key="5">
    <source>
        <dbReference type="ARBA" id="ARBA00022777"/>
    </source>
</evidence>
<gene>
    <name evidence="9" type="ORF">ABW16_01485</name>
</gene>
<evidence type="ECO:0000256" key="7">
    <source>
        <dbReference type="PROSITE-ProRule" id="PRU10141"/>
    </source>
</evidence>
<dbReference type="InterPro" id="IPR017441">
    <property type="entry name" value="Protein_kinase_ATP_BS"/>
</dbReference>
<evidence type="ECO:0000256" key="1">
    <source>
        <dbReference type="ARBA" id="ARBA00012513"/>
    </source>
</evidence>
<dbReference type="PANTHER" id="PTHR43289">
    <property type="entry name" value="MITOGEN-ACTIVATED PROTEIN KINASE KINASE KINASE 20-RELATED"/>
    <property type="match status" value="1"/>
</dbReference>
<feature type="domain" description="Protein kinase" evidence="8">
    <location>
        <begin position="11"/>
        <end position="268"/>
    </location>
</feature>
<protein>
    <recommendedName>
        <fullName evidence="1">non-specific serine/threonine protein kinase</fullName>
        <ecNumber evidence="1">2.7.11.1</ecNumber>
    </recommendedName>
</protein>
<dbReference type="Gene3D" id="3.30.200.20">
    <property type="entry name" value="Phosphorylase Kinase, domain 1"/>
    <property type="match status" value="1"/>
</dbReference>
<dbReference type="EC" id="2.7.11.1" evidence="1"/>
<accession>A0ABR5FKI2</accession>
<keyword evidence="6 7" id="KW-0067">ATP-binding</keyword>
<evidence type="ECO:0000259" key="8">
    <source>
        <dbReference type="PROSITE" id="PS50011"/>
    </source>
</evidence>
<keyword evidence="3" id="KW-0808">Transferase</keyword>
<dbReference type="SMART" id="SM00220">
    <property type="entry name" value="S_TKc"/>
    <property type="match status" value="1"/>
</dbReference>
<dbReference type="PROSITE" id="PS50011">
    <property type="entry name" value="PROTEIN_KINASE_DOM"/>
    <property type="match status" value="1"/>
</dbReference>
<sequence>MTGVGVDYGGYLIEREVGRGGHAGVYRAHHRSDPDTIVALKVLDEWHRSPAEQGRLDREFAFANALKHPNIVAVYRHGPFWLAMQYIDGGKATGLRTLEDRLAALTQVAAALDYAHRRGIVHSDVKPANILIPADFGRAGAVLTDFGTAHAVVEDVWHRPRHTGNPEVSLPYTAPEILQGKAPSAATDEYALACTAVELLTGAPPFAAQNAADLADAHLRLLPPPLSDTLGPAARAADVVVQRALAKFPARRYESCADFVEELSRALLSHAGPAKAVET</sequence>
<dbReference type="InterPro" id="IPR011009">
    <property type="entry name" value="Kinase-like_dom_sf"/>
</dbReference>
<name>A0ABR5FKI2_9MYCO</name>
<keyword evidence="5 9" id="KW-0418">Kinase</keyword>
<keyword evidence="2" id="KW-0723">Serine/threonine-protein kinase</keyword>
<evidence type="ECO:0000256" key="4">
    <source>
        <dbReference type="ARBA" id="ARBA00022741"/>
    </source>
</evidence>
<dbReference type="CDD" id="cd14014">
    <property type="entry name" value="STKc_PknB_like"/>
    <property type="match status" value="1"/>
</dbReference>
<evidence type="ECO:0000313" key="9">
    <source>
        <dbReference type="EMBL" id="KLO31545.1"/>
    </source>
</evidence>
<evidence type="ECO:0000256" key="3">
    <source>
        <dbReference type="ARBA" id="ARBA00022679"/>
    </source>
</evidence>
<dbReference type="PROSITE" id="PS00107">
    <property type="entry name" value="PROTEIN_KINASE_ATP"/>
    <property type="match status" value="1"/>
</dbReference>
<reference evidence="9 10" key="1">
    <citation type="submission" date="2015-05" db="EMBL/GenBank/DDBJ databases">
        <title>Genome sequence of Mycobacterium heraklionense Davo strain.</title>
        <authorList>
            <person name="Greninger A.L."/>
            <person name="Cunningham G."/>
            <person name="Miller S."/>
        </authorList>
    </citation>
    <scope>NUCLEOTIDE SEQUENCE [LARGE SCALE GENOMIC DNA]</scope>
    <source>
        <strain evidence="9 10">Davo</strain>
    </source>
</reference>
<dbReference type="PANTHER" id="PTHR43289:SF6">
    <property type="entry name" value="SERINE_THREONINE-PROTEIN KINASE NEKL-3"/>
    <property type="match status" value="1"/>
</dbReference>
<keyword evidence="10" id="KW-1185">Reference proteome</keyword>
<dbReference type="InterPro" id="IPR000719">
    <property type="entry name" value="Prot_kinase_dom"/>
</dbReference>
<proteinExistence type="predicted"/>
<dbReference type="PROSITE" id="PS00108">
    <property type="entry name" value="PROTEIN_KINASE_ST"/>
    <property type="match status" value="1"/>
</dbReference>
<keyword evidence="4 7" id="KW-0547">Nucleotide-binding</keyword>
<dbReference type="Pfam" id="PF00069">
    <property type="entry name" value="Pkinase"/>
    <property type="match status" value="1"/>
</dbReference>
<evidence type="ECO:0000256" key="6">
    <source>
        <dbReference type="ARBA" id="ARBA00022840"/>
    </source>
</evidence>
<dbReference type="Gene3D" id="1.10.510.10">
    <property type="entry name" value="Transferase(Phosphotransferase) domain 1"/>
    <property type="match status" value="1"/>
</dbReference>
<dbReference type="GO" id="GO:0016301">
    <property type="term" value="F:kinase activity"/>
    <property type="evidence" value="ECO:0007669"/>
    <property type="project" value="UniProtKB-KW"/>
</dbReference>
<dbReference type="RefSeq" id="WP_047317330.1">
    <property type="nucleotide sequence ID" value="NZ_LDPO01000001.1"/>
</dbReference>
<evidence type="ECO:0000256" key="2">
    <source>
        <dbReference type="ARBA" id="ARBA00022527"/>
    </source>
</evidence>
<organism evidence="9 10">
    <name type="scientific">Mycolicibacter heraklionensis</name>
    <dbReference type="NCBI Taxonomy" id="512402"/>
    <lineage>
        <taxon>Bacteria</taxon>
        <taxon>Bacillati</taxon>
        <taxon>Actinomycetota</taxon>
        <taxon>Actinomycetes</taxon>
        <taxon>Mycobacteriales</taxon>
        <taxon>Mycobacteriaceae</taxon>
        <taxon>Mycolicibacter</taxon>
    </lineage>
</organism>
<dbReference type="EMBL" id="LDPO01000001">
    <property type="protein sequence ID" value="KLO31545.1"/>
    <property type="molecule type" value="Genomic_DNA"/>
</dbReference>
<feature type="binding site" evidence="7">
    <location>
        <position position="41"/>
    </location>
    <ligand>
        <name>ATP</name>
        <dbReference type="ChEBI" id="CHEBI:30616"/>
    </ligand>
</feature>
<dbReference type="Proteomes" id="UP000036464">
    <property type="component" value="Unassembled WGS sequence"/>
</dbReference>
<dbReference type="SUPFAM" id="SSF56112">
    <property type="entry name" value="Protein kinase-like (PK-like)"/>
    <property type="match status" value="1"/>
</dbReference>
<evidence type="ECO:0000313" key="10">
    <source>
        <dbReference type="Proteomes" id="UP000036464"/>
    </source>
</evidence>